<dbReference type="RefSeq" id="WP_330975654.1">
    <property type="nucleotide sequence ID" value="NZ_JAZGLY010000009.1"/>
</dbReference>
<organism evidence="3 4">
    <name type="scientific">Niabella digestorum</name>
    <dbReference type="NCBI Taxonomy" id="3117701"/>
    <lineage>
        <taxon>Bacteria</taxon>
        <taxon>Pseudomonadati</taxon>
        <taxon>Bacteroidota</taxon>
        <taxon>Chitinophagia</taxon>
        <taxon>Chitinophagales</taxon>
        <taxon>Chitinophagaceae</taxon>
        <taxon>Niabella</taxon>
    </lineage>
</organism>
<feature type="signal peptide" evidence="1">
    <location>
        <begin position="1"/>
        <end position="23"/>
    </location>
</feature>
<dbReference type="Gene3D" id="2.40.128.110">
    <property type="entry name" value="Lipid/polyisoprenoid-binding, YceI-like"/>
    <property type="match status" value="1"/>
</dbReference>
<evidence type="ECO:0000256" key="1">
    <source>
        <dbReference type="SAM" id="SignalP"/>
    </source>
</evidence>
<dbReference type="Pfam" id="PF04264">
    <property type="entry name" value="YceI"/>
    <property type="match status" value="1"/>
</dbReference>
<evidence type="ECO:0000259" key="2">
    <source>
        <dbReference type="SMART" id="SM00867"/>
    </source>
</evidence>
<name>A0ABU7RJT9_9BACT</name>
<dbReference type="InterPro" id="IPR036761">
    <property type="entry name" value="TTHA0802/YceI-like_sf"/>
</dbReference>
<dbReference type="SUPFAM" id="SSF101874">
    <property type="entry name" value="YceI-like"/>
    <property type="match status" value="1"/>
</dbReference>
<keyword evidence="4" id="KW-1185">Reference proteome</keyword>
<gene>
    <name evidence="3" type="ORF">V2H41_13290</name>
</gene>
<feature type="domain" description="Lipid/polyisoprenoid-binding YceI-like" evidence="2">
    <location>
        <begin position="42"/>
        <end position="218"/>
    </location>
</feature>
<comment type="caution">
    <text evidence="3">The sequence shown here is derived from an EMBL/GenBank/DDBJ whole genome shotgun (WGS) entry which is preliminary data.</text>
</comment>
<dbReference type="Proteomes" id="UP001357452">
    <property type="component" value="Unassembled WGS sequence"/>
</dbReference>
<dbReference type="EMBL" id="JAZGLY010000009">
    <property type="protein sequence ID" value="MEE6188248.1"/>
    <property type="molecule type" value="Genomic_DNA"/>
</dbReference>
<sequence length="219" mass="23379">MKKIFALPIIAAIVFASCNSAPKADEAKTEDVQDVAAAEGEAYKVDTTQSVNFIGTKPVGAHSGKFLVKEGEIFVKDGTGVSGGRLVFDINSLVITDADTTGTTNLKGHLLSADFLDAEKFPTATFEITAVEDYVADSTNALVLEGATNIIKGNLTLKDVTKNVSFPAIINVTPTSVSAKANFNIDRTQWNLTYGNDKSLGDKFIRPEVNINFEITAVK</sequence>
<dbReference type="PANTHER" id="PTHR34406:SF1">
    <property type="entry name" value="PROTEIN YCEI"/>
    <property type="match status" value="1"/>
</dbReference>
<evidence type="ECO:0000313" key="3">
    <source>
        <dbReference type="EMBL" id="MEE6188248.1"/>
    </source>
</evidence>
<feature type="chain" id="PRO_5047338524" evidence="1">
    <location>
        <begin position="24"/>
        <end position="219"/>
    </location>
</feature>
<dbReference type="PROSITE" id="PS51257">
    <property type="entry name" value="PROKAR_LIPOPROTEIN"/>
    <property type="match status" value="1"/>
</dbReference>
<dbReference type="SMART" id="SM00867">
    <property type="entry name" value="YceI"/>
    <property type="match status" value="1"/>
</dbReference>
<keyword evidence="1" id="KW-0732">Signal</keyword>
<accession>A0ABU7RJT9</accession>
<proteinExistence type="predicted"/>
<protein>
    <submittedName>
        <fullName evidence="3">YceI family protein</fullName>
    </submittedName>
</protein>
<reference evidence="3 4" key="1">
    <citation type="submission" date="2024-01" db="EMBL/GenBank/DDBJ databases">
        <title>Niabella digestum sp. nov., isolated from waste digestion system.</title>
        <authorList>
            <person name="Zhang L."/>
        </authorList>
    </citation>
    <scope>NUCLEOTIDE SEQUENCE [LARGE SCALE GENOMIC DNA]</scope>
    <source>
        <strain evidence="3 4">A18</strain>
    </source>
</reference>
<dbReference type="InterPro" id="IPR007372">
    <property type="entry name" value="Lipid/polyisoprenoid-bd_YceI"/>
</dbReference>
<evidence type="ECO:0000313" key="4">
    <source>
        <dbReference type="Proteomes" id="UP001357452"/>
    </source>
</evidence>
<dbReference type="PANTHER" id="PTHR34406">
    <property type="entry name" value="PROTEIN YCEI"/>
    <property type="match status" value="1"/>
</dbReference>